<gene>
    <name evidence="2" type="ORF">R6U77_01655</name>
</gene>
<dbReference type="Gene3D" id="3.10.450.50">
    <property type="match status" value="1"/>
</dbReference>
<dbReference type="InterPro" id="IPR027843">
    <property type="entry name" value="DUF4440"/>
</dbReference>
<protein>
    <submittedName>
        <fullName evidence="2">Nuclear transport factor 2 family protein</fullName>
    </submittedName>
</protein>
<sequence length="173" mass="19445">MKKWLIMLMAVLTLAACGNKEEPLSAEQTAEIIEEGTVGFEMMGDKIEEAANVPAEERDKIIAVFNEYIASFNDEDMERYSATLSQNATGFDYEKDLVEAQKAFDAYTINRQASDITIVKYDDHEAQVYANLDINMIEDETDTELSSKGRQVTVLVNEDGAWKVTSVFYIGNE</sequence>
<evidence type="ECO:0000313" key="3">
    <source>
        <dbReference type="Proteomes" id="UP001322664"/>
    </source>
</evidence>
<reference evidence="2 3" key="1">
    <citation type="submission" date="2023-09" db="EMBL/GenBank/DDBJ databases">
        <authorList>
            <person name="Page C.A."/>
            <person name="Perez-Diaz I.M."/>
        </authorList>
    </citation>
    <scope>NUCLEOTIDE SEQUENCE [LARGE SCALE GENOMIC DNA]</scope>
    <source>
        <strain evidence="2 3">Ll15</strain>
    </source>
</reference>
<name>A0ABZ0S054_9BACI</name>
<evidence type="ECO:0000313" key="2">
    <source>
        <dbReference type="EMBL" id="WPK12423.1"/>
    </source>
</evidence>
<dbReference type="Proteomes" id="UP001322664">
    <property type="component" value="Chromosome"/>
</dbReference>
<dbReference type="Pfam" id="PF14534">
    <property type="entry name" value="DUF4440"/>
    <property type="match status" value="1"/>
</dbReference>
<dbReference type="PROSITE" id="PS51257">
    <property type="entry name" value="PROKAR_LIPOPROTEIN"/>
    <property type="match status" value="1"/>
</dbReference>
<dbReference type="InterPro" id="IPR032710">
    <property type="entry name" value="NTF2-like_dom_sf"/>
</dbReference>
<feature type="domain" description="DUF4440" evidence="1">
    <location>
        <begin position="61"/>
        <end position="164"/>
    </location>
</feature>
<organism evidence="2 3">
    <name type="scientific">Lysinibacillus louembei</name>
    <dbReference type="NCBI Taxonomy" id="1470088"/>
    <lineage>
        <taxon>Bacteria</taxon>
        <taxon>Bacillati</taxon>
        <taxon>Bacillota</taxon>
        <taxon>Bacilli</taxon>
        <taxon>Bacillales</taxon>
        <taxon>Bacillaceae</taxon>
        <taxon>Lysinibacillus</taxon>
    </lineage>
</organism>
<accession>A0ABZ0S054</accession>
<proteinExistence type="predicted"/>
<evidence type="ECO:0000259" key="1">
    <source>
        <dbReference type="Pfam" id="PF14534"/>
    </source>
</evidence>
<dbReference type="EMBL" id="CP137624">
    <property type="protein sequence ID" value="WPK12423.1"/>
    <property type="molecule type" value="Genomic_DNA"/>
</dbReference>
<dbReference type="SUPFAM" id="SSF54427">
    <property type="entry name" value="NTF2-like"/>
    <property type="match status" value="1"/>
</dbReference>
<dbReference type="RefSeq" id="WP_319837170.1">
    <property type="nucleotide sequence ID" value="NZ_CP137624.1"/>
</dbReference>
<keyword evidence="3" id="KW-1185">Reference proteome</keyword>